<dbReference type="Proteomes" id="UP001265550">
    <property type="component" value="Unassembled WGS sequence"/>
</dbReference>
<gene>
    <name evidence="4" type="ORF">J2X09_004304</name>
</gene>
<comment type="caution">
    <text evidence="4">The sequence shown here is derived from an EMBL/GenBank/DDBJ whole genome shotgun (WGS) entry which is preliminary data.</text>
</comment>
<dbReference type="EMBL" id="JAVDWE010000015">
    <property type="protein sequence ID" value="MDR7096547.1"/>
    <property type="molecule type" value="Genomic_DNA"/>
</dbReference>
<feature type="domain" description="RRM" evidence="3">
    <location>
        <begin position="3"/>
        <end position="81"/>
    </location>
</feature>
<accession>A0ABU1VGH1</accession>
<evidence type="ECO:0000256" key="1">
    <source>
        <dbReference type="ARBA" id="ARBA00022884"/>
    </source>
</evidence>
<dbReference type="InterPro" id="IPR048289">
    <property type="entry name" value="RRM2_NsCP33-like"/>
</dbReference>
<keyword evidence="5" id="KW-1185">Reference proteome</keyword>
<evidence type="ECO:0000313" key="4">
    <source>
        <dbReference type="EMBL" id="MDR7096547.1"/>
    </source>
</evidence>
<dbReference type="CDD" id="cd21608">
    <property type="entry name" value="RRM2_NsCP33_like"/>
    <property type="match status" value="1"/>
</dbReference>
<dbReference type="InterPro" id="IPR052462">
    <property type="entry name" value="SLIRP/GR-RBP-like"/>
</dbReference>
<sequence length="132" mass="13295">MGNKLYVGNLPYTVRDEDLQQAFSAYGSVNSAKVMMERETGRSKGFGFVEMGSDAEAQSAIEGMNGQSLGGRSLVVNEARPMEARPPRSGGGGFGGGRSGGGGFGGGGEGGFRSPYGGGGRREGGGGGRGGY</sequence>
<evidence type="ECO:0000313" key="5">
    <source>
        <dbReference type="Proteomes" id="UP001265550"/>
    </source>
</evidence>
<name>A0ABU1VGH1_9BURK</name>
<feature type="region of interest" description="Disordered" evidence="2">
    <location>
        <begin position="82"/>
        <end position="132"/>
    </location>
</feature>
<reference evidence="4 5" key="1">
    <citation type="submission" date="2023-07" db="EMBL/GenBank/DDBJ databases">
        <title>Sorghum-associated microbial communities from plants grown in Nebraska, USA.</title>
        <authorList>
            <person name="Schachtman D."/>
        </authorList>
    </citation>
    <scope>NUCLEOTIDE SEQUENCE [LARGE SCALE GENOMIC DNA]</scope>
    <source>
        <strain evidence="4 5">BE240</strain>
    </source>
</reference>
<protein>
    <submittedName>
        <fullName evidence="4">RNA recognition motif-containing protein</fullName>
    </submittedName>
</protein>
<dbReference type="Gene3D" id="3.30.70.330">
    <property type="match status" value="1"/>
</dbReference>
<keyword evidence="1" id="KW-0694">RNA-binding</keyword>
<organism evidence="4 5">
    <name type="scientific">Hydrogenophaga laconesensis</name>
    <dbReference type="NCBI Taxonomy" id="1805971"/>
    <lineage>
        <taxon>Bacteria</taxon>
        <taxon>Pseudomonadati</taxon>
        <taxon>Pseudomonadota</taxon>
        <taxon>Betaproteobacteria</taxon>
        <taxon>Burkholderiales</taxon>
        <taxon>Comamonadaceae</taxon>
        <taxon>Hydrogenophaga</taxon>
    </lineage>
</organism>
<dbReference type="Pfam" id="PF00076">
    <property type="entry name" value="RRM_1"/>
    <property type="match status" value="1"/>
</dbReference>
<dbReference type="PANTHER" id="PTHR48027">
    <property type="entry name" value="HETEROGENEOUS NUCLEAR RIBONUCLEOPROTEIN 87F-RELATED"/>
    <property type="match status" value="1"/>
</dbReference>
<proteinExistence type="predicted"/>
<evidence type="ECO:0000256" key="2">
    <source>
        <dbReference type="SAM" id="MobiDB-lite"/>
    </source>
</evidence>
<dbReference type="InterPro" id="IPR000504">
    <property type="entry name" value="RRM_dom"/>
</dbReference>
<dbReference type="InterPro" id="IPR012677">
    <property type="entry name" value="Nucleotide-bd_a/b_plait_sf"/>
</dbReference>
<evidence type="ECO:0000259" key="3">
    <source>
        <dbReference type="PROSITE" id="PS50102"/>
    </source>
</evidence>
<dbReference type="SUPFAM" id="SSF54928">
    <property type="entry name" value="RNA-binding domain, RBD"/>
    <property type="match status" value="1"/>
</dbReference>
<dbReference type="InterPro" id="IPR035979">
    <property type="entry name" value="RBD_domain_sf"/>
</dbReference>
<dbReference type="SMART" id="SM00360">
    <property type="entry name" value="RRM"/>
    <property type="match status" value="1"/>
</dbReference>
<feature type="compositionally biased region" description="Gly residues" evidence="2">
    <location>
        <begin position="89"/>
        <end position="132"/>
    </location>
</feature>
<dbReference type="RefSeq" id="WP_204735594.1">
    <property type="nucleotide sequence ID" value="NZ_JAVDWE010000015.1"/>
</dbReference>
<dbReference type="PROSITE" id="PS50102">
    <property type="entry name" value="RRM"/>
    <property type="match status" value="1"/>
</dbReference>